<dbReference type="EMBL" id="CP121694">
    <property type="protein sequence ID" value="WRO23041.1"/>
    <property type="molecule type" value="Genomic_DNA"/>
</dbReference>
<dbReference type="Pfam" id="PF12982">
    <property type="entry name" value="DUF3866"/>
    <property type="match status" value="1"/>
</dbReference>
<sequence>MICFSQGEVTAVMGHRPGVTEINIKLELGEAAAINYDLLTGTVAVGDLVLVNTTAVGLGLGSGGCHFVMANINNTGRESLRPGHIIKLRYTPNQVKVLAVEEPASPYYEEFRVSEDLGGMPVVLGLLHSMLPYAAAGIKAADSTLRVAYIMSDGGALPLGFSKMVPSLKHRGFLDGTVTIGHAFGGDLEAVNIYTGLLAARNVLKADVAVVTMGPGITGTGSTFGFSGMEQVSFIDTVDRLGGRPFVIPRLSMADPRPRHRGVSHHTLTVLDMVHSQATVVFPKLEDEWEEIQDDVEVIAQGHKVVEVDGMQAHHLLMKSNLKVNSMGREFEQDPAFFLAAGAAGILAGRRVAKSICGR</sequence>
<accession>A0AAU0US15</accession>
<protein>
    <submittedName>
        <fullName evidence="1">DUF3866 family protein</fullName>
    </submittedName>
</protein>
<dbReference type="KEGG" id="dbc:MFMK1_002887"/>
<proteinExistence type="predicted"/>
<name>A0AAU0US15_9FIRM</name>
<dbReference type="RefSeq" id="WP_366922429.1">
    <property type="nucleotide sequence ID" value="NZ_CP121694.1"/>
</dbReference>
<dbReference type="Proteomes" id="UP001329915">
    <property type="component" value="Chromosome"/>
</dbReference>
<reference evidence="1 2" key="1">
    <citation type="submission" date="2023-04" db="EMBL/GenBank/DDBJ databases">
        <authorList>
            <person name="Hsu D."/>
        </authorList>
    </citation>
    <scope>NUCLEOTIDE SEQUENCE [LARGE SCALE GENOMIC DNA]</scope>
    <source>
        <strain evidence="1 2">MK1</strain>
    </source>
</reference>
<evidence type="ECO:0000313" key="1">
    <source>
        <dbReference type="EMBL" id="WRO23041.1"/>
    </source>
</evidence>
<gene>
    <name evidence="1" type="ORF">MFMK1_002887</name>
</gene>
<dbReference type="AlphaFoldDB" id="A0AAU0US15"/>
<dbReference type="InterPro" id="IPR024479">
    <property type="entry name" value="DUF3866"/>
</dbReference>
<evidence type="ECO:0000313" key="2">
    <source>
        <dbReference type="Proteomes" id="UP001329915"/>
    </source>
</evidence>
<organism evidence="1 2">
    <name type="scientific">Metallumcola ferriviriculae</name>
    <dbReference type="NCBI Taxonomy" id="3039180"/>
    <lineage>
        <taxon>Bacteria</taxon>
        <taxon>Bacillati</taxon>
        <taxon>Bacillota</taxon>
        <taxon>Clostridia</taxon>
        <taxon>Neomoorellales</taxon>
        <taxon>Desulfitibacteraceae</taxon>
        <taxon>Metallumcola</taxon>
    </lineage>
</organism>
<keyword evidence="2" id="KW-1185">Reference proteome</keyword>